<evidence type="ECO:0000313" key="4">
    <source>
        <dbReference type="EMBL" id="WED54026.1"/>
    </source>
</evidence>
<gene>
    <name evidence="4" type="ORF">OE059_08155</name>
</gene>
<dbReference type="InterPro" id="IPR027417">
    <property type="entry name" value="P-loop_NTPase"/>
</dbReference>
<dbReference type="InterPro" id="IPR022300">
    <property type="entry name" value="PPK2-rel_1"/>
</dbReference>
<dbReference type="InterPro" id="IPR022488">
    <property type="entry name" value="PPK2-related"/>
</dbReference>
<evidence type="ECO:0000256" key="1">
    <source>
        <dbReference type="ARBA" id="ARBA00022679"/>
    </source>
</evidence>
<sequence length="286" mass="33907">MNTKEFIVSPNSKIQLDDIPTTVSDKPEDDTLTTELIPNSVERLKELHWRLYAESKKGIIVVLQALDAGGKDEAISYIFSNLNAQGLKTNAFQKPSDTEKKHDYLWRMHDLLPERGQVGILNRSHYEEVIAPRVHDLLGDEVLPEEMDQEEVWQMRYRQINDYERYLQENGFEVIKFFFNVSKDKQRDRLLERLKDPKKNWEFSFSDIEERQHWEEYQGIFAEMLSHTSTEVSPWYVLPADDEWYSRLIISSVMIEVLERIDPQYPTFTDEEQERIDEAIQTLENE</sequence>
<dbReference type="EMBL" id="CP109617">
    <property type="protein sequence ID" value="WED54026.1"/>
    <property type="molecule type" value="Genomic_DNA"/>
</dbReference>
<dbReference type="PIRSF" id="PIRSF028756">
    <property type="entry name" value="PPK2_prd"/>
    <property type="match status" value="1"/>
</dbReference>
<evidence type="ECO:0000256" key="2">
    <source>
        <dbReference type="ARBA" id="ARBA00022777"/>
    </source>
</evidence>
<proteinExistence type="predicted"/>
<reference evidence="4 5" key="1">
    <citation type="submission" date="2022-10" db="EMBL/GenBank/DDBJ databases">
        <title>Complete genome sequence of Exiguobacterium profundum TSS-3 isolated from an extremely saline-alkaline spring located in Ixtapa, Chiapas-Mexico.</title>
        <authorList>
            <person name="Rincon-Rosales R."/>
            <person name="Rogel M.A."/>
            <person name="Rincon-Molina C.I."/>
            <person name="Guerrero G."/>
            <person name="Manzano-Gomez L.A."/>
            <person name="Lopez-Lopez A."/>
            <person name="Rincon Molina F.A."/>
            <person name="Martinez-Romero E."/>
        </authorList>
    </citation>
    <scope>NUCLEOTIDE SEQUENCE [LARGE SCALE GENOMIC DNA]</scope>
    <source>
        <strain evidence="4 5">TSS-3</strain>
    </source>
</reference>
<keyword evidence="2" id="KW-0418">Kinase</keyword>
<dbReference type="PANTHER" id="PTHR34383:SF3">
    <property type="entry name" value="POLYPHOSPHATE:AMP PHOSPHOTRANSFERASE"/>
    <property type="match status" value="1"/>
</dbReference>
<name>A0ABY8AVW4_9BACL</name>
<keyword evidence="1" id="KW-0808">Transferase</keyword>
<protein>
    <submittedName>
        <fullName evidence="4">Polyphosphate--nucleotide phosphotransferase</fullName>
    </submittedName>
</protein>
<evidence type="ECO:0000313" key="5">
    <source>
        <dbReference type="Proteomes" id="UP001219957"/>
    </source>
</evidence>
<dbReference type="Pfam" id="PF03976">
    <property type="entry name" value="PPK2"/>
    <property type="match status" value="1"/>
</dbReference>
<dbReference type="Proteomes" id="UP001219957">
    <property type="component" value="Chromosome"/>
</dbReference>
<keyword evidence="5" id="KW-1185">Reference proteome</keyword>
<dbReference type="PANTHER" id="PTHR34383">
    <property type="entry name" value="POLYPHOSPHATE:AMP PHOSPHOTRANSFERASE-RELATED"/>
    <property type="match status" value="1"/>
</dbReference>
<organism evidence="4 5">
    <name type="scientific">Exiguobacterium profundum</name>
    <dbReference type="NCBI Taxonomy" id="307643"/>
    <lineage>
        <taxon>Bacteria</taxon>
        <taxon>Bacillati</taxon>
        <taxon>Bacillota</taxon>
        <taxon>Bacilli</taxon>
        <taxon>Bacillales</taxon>
        <taxon>Bacillales Family XII. Incertae Sedis</taxon>
        <taxon>Exiguobacterium</taxon>
    </lineage>
</organism>
<accession>A0ABY8AVW4</accession>
<feature type="domain" description="Polyphosphate kinase-2-related" evidence="3">
    <location>
        <begin position="41"/>
        <end position="261"/>
    </location>
</feature>
<dbReference type="Gene3D" id="3.40.50.300">
    <property type="entry name" value="P-loop containing nucleotide triphosphate hydrolases"/>
    <property type="match status" value="1"/>
</dbReference>
<dbReference type="NCBIfam" id="TIGR03709">
    <property type="entry name" value="PPK2_rel_1"/>
    <property type="match status" value="1"/>
</dbReference>
<dbReference type="InterPro" id="IPR016898">
    <property type="entry name" value="Polyphosphate_phosphotransfera"/>
</dbReference>
<evidence type="ECO:0000259" key="3">
    <source>
        <dbReference type="Pfam" id="PF03976"/>
    </source>
</evidence>
<dbReference type="SUPFAM" id="SSF52540">
    <property type="entry name" value="P-loop containing nucleoside triphosphate hydrolases"/>
    <property type="match status" value="1"/>
</dbReference>
<dbReference type="RefSeq" id="WP_078146815.1">
    <property type="nucleotide sequence ID" value="NZ_CAXPIM010000164.1"/>
</dbReference>